<dbReference type="Proteomes" id="UP000265520">
    <property type="component" value="Unassembled WGS sequence"/>
</dbReference>
<feature type="non-terminal residue" evidence="1">
    <location>
        <position position="86"/>
    </location>
</feature>
<reference evidence="1 2" key="1">
    <citation type="journal article" date="2018" name="Front. Plant Sci.">
        <title>Red Clover (Trifolium pratense) and Zigzag Clover (T. medium) - A Picture of Genomic Similarities and Differences.</title>
        <authorList>
            <person name="Dluhosova J."/>
            <person name="Istvanek J."/>
            <person name="Nedelnik J."/>
            <person name="Repkova J."/>
        </authorList>
    </citation>
    <scope>NUCLEOTIDE SEQUENCE [LARGE SCALE GENOMIC DNA]</scope>
    <source>
        <strain evidence="2">cv. 10/8</strain>
        <tissue evidence="1">Leaf</tissue>
    </source>
</reference>
<evidence type="ECO:0000313" key="1">
    <source>
        <dbReference type="EMBL" id="MCI38112.1"/>
    </source>
</evidence>
<protein>
    <submittedName>
        <fullName evidence="1">Uncharacterized protein</fullName>
    </submittedName>
</protein>
<dbReference type="EMBL" id="LXQA010252119">
    <property type="protein sequence ID" value="MCI38112.1"/>
    <property type="molecule type" value="Genomic_DNA"/>
</dbReference>
<evidence type="ECO:0000313" key="2">
    <source>
        <dbReference type="Proteomes" id="UP000265520"/>
    </source>
</evidence>
<dbReference type="AlphaFoldDB" id="A0A392RPG6"/>
<proteinExistence type="predicted"/>
<comment type="caution">
    <text evidence="1">The sequence shown here is derived from an EMBL/GenBank/DDBJ whole genome shotgun (WGS) entry which is preliminary data.</text>
</comment>
<keyword evidence="2" id="KW-1185">Reference proteome</keyword>
<sequence>MMLRCAQRCPYILWRFMLWRSSLLPLAQRAAGAGATRCVFAVDLFLFLPSVQRASLCCATRRVILSSAFFSCYLRNAQGSAAQRAG</sequence>
<name>A0A392RPG6_9FABA</name>
<accession>A0A392RPG6</accession>
<organism evidence="1 2">
    <name type="scientific">Trifolium medium</name>
    <dbReference type="NCBI Taxonomy" id="97028"/>
    <lineage>
        <taxon>Eukaryota</taxon>
        <taxon>Viridiplantae</taxon>
        <taxon>Streptophyta</taxon>
        <taxon>Embryophyta</taxon>
        <taxon>Tracheophyta</taxon>
        <taxon>Spermatophyta</taxon>
        <taxon>Magnoliopsida</taxon>
        <taxon>eudicotyledons</taxon>
        <taxon>Gunneridae</taxon>
        <taxon>Pentapetalae</taxon>
        <taxon>rosids</taxon>
        <taxon>fabids</taxon>
        <taxon>Fabales</taxon>
        <taxon>Fabaceae</taxon>
        <taxon>Papilionoideae</taxon>
        <taxon>50 kb inversion clade</taxon>
        <taxon>NPAAA clade</taxon>
        <taxon>Hologalegina</taxon>
        <taxon>IRL clade</taxon>
        <taxon>Trifolieae</taxon>
        <taxon>Trifolium</taxon>
    </lineage>
</organism>